<evidence type="ECO:0000256" key="1">
    <source>
        <dbReference type="ARBA" id="ARBA00023015"/>
    </source>
</evidence>
<evidence type="ECO:0000259" key="5">
    <source>
        <dbReference type="PROSITE" id="PS51519"/>
    </source>
</evidence>
<dbReference type="RefSeq" id="WP_089848984.1">
    <property type="nucleotide sequence ID" value="NZ_FPAQ01000014.1"/>
</dbReference>
<keyword evidence="2" id="KW-0238">DNA-binding</keyword>
<keyword evidence="1" id="KW-0805">Transcription regulation</keyword>
<feature type="region of interest" description="Disordered" evidence="4">
    <location>
        <begin position="1"/>
        <end position="27"/>
    </location>
</feature>
<evidence type="ECO:0000313" key="6">
    <source>
        <dbReference type="EMBL" id="SFT68300.1"/>
    </source>
</evidence>
<feature type="domain" description="RWP-RK" evidence="5">
    <location>
        <begin position="59"/>
        <end position="132"/>
    </location>
</feature>
<protein>
    <recommendedName>
        <fullName evidence="5">RWP-RK domain-containing protein</fullName>
    </recommendedName>
</protein>
<evidence type="ECO:0000256" key="3">
    <source>
        <dbReference type="ARBA" id="ARBA00023163"/>
    </source>
</evidence>
<evidence type="ECO:0000313" key="7">
    <source>
        <dbReference type="Proteomes" id="UP000199594"/>
    </source>
</evidence>
<evidence type="ECO:0000256" key="4">
    <source>
        <dbReference type="SAM" id="MobiDB-lite"/>
    </source>
</evidence>
<gene>
    <name evidence="6" type="ORF">SAMN04487956_11460</name>
</gene>
<organism evidence="6 7">
    <name type="scientific">Halomonas saccharevitans</name>
    <dbReference type="NCBI Taxonomy" id="416872"/>
    <lineage>
        <taxon>Bacteria</taxon>
        <taxon>Pseudomonadati</taxon>
        <taxon>Pseudomonadota</taxon>
        <taxon>Gammaproteobacteria</taxon>
        <taxon>Oceanospirillales</taxon>
        <taxon>Halomonadaceae</taxon>
        <taxon>Halomonas</taxon>
    </lineage>
</organism>
<sequence length="132" mass="15160">MEDMAHKDTRYSGASRKPGPKPKVDRQEVIRWRQQNGATRRATAEHFGISDTQVKTIWREAGLSYTSTVPSGATPKADSKTVAEWRRTRQASIVETARHFGIGRTTVWRACRAHGVDLSHRWEEGKFRRTRR</sequence>
<feature type="compositionally biased region" description="Basic and acidic residues" evidence="4">
    <location>
        <begin position="1"/>
        <end position="10"/>
    </location>
</feature>
<evidence type="ECO:0000256" key="2">
    <source>
        <dbReference type="ARBA" id="ARBA00023125"/>
    </source>
</evidence>
<accession>A0A1I7A056</accession>
<reference evidence="6 7" key="1">
    <citation type="submission" date="2016-10" db="EMBL/GenBank/DDBJ databases">
        <authorList>
            <person name="de Groot N.N."/>
        </authorList>
    </citation>
    <scope>NUCLEOTIDE SEQUENCE [LARGE SCALE GENOMIC DNA]</scope>
    <source>
        <strain evidence="6 7">CGMCC 1.6493</strain>
    </source>
</reference>
<dbReference type="AlphaFoldDB" id="A0A1I7A056"/>
<name>A0A1I7A056_9GAMM</name>
<dbReference type="Pfam" id="PF13518">
    <property type="entry name" value="HTH_28"/>
    <property type="match status" value="1"/>
</dbReference>
<keyword evidence="3" id="KW-0804">Transcription</keyword>
<dbReference type="InterPro" id="IPR055247">
    <property type="entry name" value="InsJ-like_HTH"/>
</dbReference>
<dbReference type="Proteomes" id="UP000199594">
    <property type="component" value="Unassembled WGS sequence"/>
</dbReference>
<dbReference type="InterPro" id="IPR003035">
    <property type="entry name" value="RWP-RK_dom"/>
</dbReference>
<dbReference type="PROSITE" id="PS51519">
    <property type="entry name" value="RWP_RK"/>
    <property type="match status" value="1"/>
</dbReference>
<dbReference type="GO" id="GO:0003677">
    <property type="term" value="F:DNA binding"/>
    <property type="evidence" value="ECO:0007669"/>
    <property type="project" value="UniProtKB-KW"/>
</dbReference>
<dbReference type="EMBL" id="FPAQ01000014">
    <property type="protein sequence ID" value="SFT68300.1"/>
    <property type="molecule type" value="Genomic_DNA"/>
</dbReference>
<proteinExistence type="predicted"/>